<organism evidence="7 8">
    <name type="scientific">Marinobacter vinifirmus</name>
    <dbReference type="NCBI Taxonomy" id="355591"/>
    <lineage>
        <taxon>Bacteria</taxon>
        <taxon>Pseudomonadati</taxon>
        <taxon>Pseudomonadota</taxon>
        <taxon>Gammaproteobacteria</taxon>
        <taxon>Pseudomonadales</taxon>
        <taxon>Marinobacteraceae</taxon>
        <taxon>Marinobacter</taxon>
    </lineage>
</organism>
<feature type="transmembrane region" description="Helical" evidence="6">
    <location>
        <begin position="177"/>
        <end position="197"/>
    </location>
</feature>
<feature type="transmembrane region" description="Helical" evidence="6">
    <location>
        <begin position="320"/>
        <end position="347"/>
    </location>
</feature>
<comment type="subcellular location">
    <subcellularLocation>
        <location evidence="1">Membrane</location>
        <topology evidence="1">Multi-pass membrane protein</topology>
    </subcellularLocation>
</comment>
<evidence type="ECO:0000256" key="1">
    <source>
        <dbReference type="ARBA" id="ARBA00004141"/>
    </source>
</evidence>
<comment type="caution">
    <text evidence="7">The sequence shown here is derived from an EMBL/GenBank/DDBJ whole genome shotgun (WGS) entry which is preliminary data.</text>
</comment>
<comment type="similarity">
    <text evidence="2">Belongs to the multi antimicrobial extrusion (MATE) (TC 2.A.66.1) family.</text>
</comment>
<evidence type="ECO:0000256" key="3">
    <source>
        <dbReference type="ARBA" id="ARBA00022692"/>
    </source>
</evidence>
<dbReference type="InterPro" id="IPR002528">
    <property type="entry name" value="MATE_fam"/>
</dbReference>
<dbReference type="PANTHER" id="PTHR42893:SF46">
    <property type="entry name" value="PROTEIN DETOXIFICATION 44, CHLOROPLASTIC"/>
    <property type="match status" value="1"/>
</dbReference>
<reference evidence="7 8" key="1">
    <citation type="submission" date="2019-07" db="EMBL/GenBank/DDBJ databases">
        <title>The pathways for chlorine oxyanion respiration interact through the shared metabolite chlorate.</title>
        <authorList>
            <person name="Barnum T.P."/>
            <person name="Cheng Y."/>
            <person name="Hill K.A."/>
            <person name="Lucas L.N."/>
            <person name="Carlson H.K."/>
            <person name="Coates J.D."/>
        </authorList>
    </citation>
    <scope>NUCLEOTIDE SEQUENCE [LARGE SCALE GENOMIC DNA]</scope>
    <source>
        <strain evidence="7">UCB</strain>
    </source>
</reference>
<dbReference type="InterPro" id="IPR044644">
    <property type="entry name" value="DinF-like"/>
</dbReference>
<evidence type="ECO:0000256" key="4">
    <source>
        <dbReference type="ARBA" id="ARBA00022989"/>
    </source>
</evidence>
<dbReference type="NCBIfam" id="TIGR00797">
    <property type="entry name" value="matE"/>
    <property type="match status" value="1"/>
</dbReference>
<gene>
    <name evidence="7" type="ORF">FHK81_00265</name>
</gene>
<dbReference type="EMBL" id="VMRX01000001">
    <property type="protein sequence ID" value="TVT36146.1"/>
    <property type="molecule type" value="Genomic_DNA"/>
</dbReference>
<protein>
    <submittedName>
        <fullName evidence="7">MATE family efflux transporter</fullName>
    </submittedName>
</protein>
<dbReference type="PANTHER" id="PTHR42893">
    <property type="entry name" value="PROTEIN DETOXIFICATION 44, CHLOROPLASTIC-RELATED"/>
    <property type="match status" value="1"/>
</dbReference>
<accession>A0A558BI25</accession>
<feature type="transmembrane region" description="Helical" evidence="6">
    <location>
        <begin position="55"/>
        <end position="77"/>
    </location>
</feature>
<dbReference type="AlphaFoldDB" id="A0A558BI25"/>
<evidence type="ECO:0000256" key="6">
    <source>
        <dbReference type="SAM" id="Phobius"/>
    </source>
</evidence>
<feature type="transmembrane region" description="Helical" evidence="6">
    <location>
        <begin position="203"/>
        <end position="222"/>
    </location>
</feature>
<feature type="transmembrane region" description="Helical" evidence="6">
    <location>
        <begin position="422"/>
        <end position="441"/>
    </location>
</feature>
<keyword evidence="4 6" id="KW-1133">Transmembrane helix</keyword>
<name>A0A558BI25_9GAMM</name>
<feature type="transmembrane region" description="Helical" evidence="6">
    <location>
        <begin position="277"/>
        <end position="299"/>
    </location>
</feature>
<dbReference type="GO" id="GO:0015297">
    <property type="term" value="F:antiporter activity"/>
    <property type="evidence" value="ECO:0007669"/>
    <property type="project" value="InterPro"/>
</dbReference>
<evidence type="ECO:0000313" key="8">
    <source>
        <dbReference type="Proteomes" id="UP000319142"/>
    </source>
</evidence>
<dbReference type="CDD" id="cd13136">
    <property type="entry name" value="MATE_DinF_like"/>
    <property type="match status" value="1"/>
</dbReference>
<feature type="transmembrane region" description="Helical" evidence="6">
    <location>
        <begin position="367"/>
        <end position="386"/>
    </location>
</feature>
<dbReference type="GO" id="GO:0005886">
    <property type="term" value="C:plasma membrane"/>
    <property type="evidence" value="ECO:0007669"/>
    <property type="project" value="TreeGrafter"/>
</dbReference>
<dbReference type="GO" id="GO:0042910">
    <property type="term" value="F:xenobiotic transmembrane transporter activity"/>
    <property type="evidence" value="ECO:0007669"/>
    <property type="project" value="InterPro"/>
</dbReference>
<proteinExistence type="inferred from homology"/>
<evidence type="ECO:0000256" key="5">
    <source>
        <dbReference type="ARBA" id="ARBA00023136"/>
    </source>
</evidence>
<dbReference type="Proteomes" id="UP000319142">
    <property type="component" value="Unassembled WGS sequence"/>
</dbReference>
<feature type="transmembrane region" description="Helical" evidence="6">
    <location>
        <begin position="98"/>
        <end position="123"/>
    </location>
</feature>
<feature type="transmembrane region" description="Helical" evidence="6">
    <location>
        <begin position="23"/>
        <end position="43"/>
    </location>
</feature>
<feature type="transmembrane region" description="Helical" evidence="6">
    <location>
        <begin position="143"/>
        <end position="165"/>
    </location>
</feature>
<feature type="transmembrane region" description="Helical" evidence="6">
    <location>
        <begin position="252"/>
        <end position="271"/>
    </location>
</feature>
<dbReference type="Pfam" id="PF01554">
    <property type="entry name" value="MatE"/>
    <property type="match status" value="2"/>
</dbReference>
<feature type="transmembrane region" description="Helical" evidence="6">
    <location>
        <begin position="398"/>
        <end position="416"/>
    </location>
</feature>
<keyword evidence="3 6" id="KW-0812">Transmembrane</keyword>
<evidence type="ECO:0000256" key="2">
    <source>
        <dbReference type="ARBA" id="ARBA00010199"/>
    </source>
</evidence>
<sequence length="453" mass="50124">MDKQPVLISRIYKAVVRPTDRRLWTLAWPLMLTNLTVPLLGLVDTAVLGHLDSPEYLGAVAVGANLFTILYWTFGFMRMGTTGLAAQAWGQRDAFAQVALLLRSLLLAVGIGLLLILFHQPLIALGLKLMNPSPDVAALAAEYAAIRIWSAPAVLCQYTLVGWLIGTQFPRGPMVMLIIANGINIVLDVFFVTVLGWNSRGVAMATVMAEYGATAIGVMIVLKRMPEGQQLTRELFGKVSDYLRILQVNRYIMVRTIALLLCLAFFTAQGARQGDVILAANAVLITFLLVISNALDGFANAAEALIGEAIGRGSRRRFKAVFASALRWSLWGALLLTIGFVLGGRWLISLLTGIEEVQTTAWQYLPWLWMLPFAAVWSYLLDGVFIGATRTREMQDTMLFSALGVFLPVWWLTAGWGNHGLWLALISLMLARAGSMGWLCWRYTRQDVWFQAR</sequence>
<keyword evidence="5 6" id="KW-0472">Membrane</keyword>
<evidence type="ECO:0000313" key="7">
    <source>
        <dbReference type="EMBL" id="TVT36146.1"/>
    </source>
</evidence>